<proteinExistence type="inferred from homology"/>
<dbReference type="InterPro" id="IPR015797">
    <property type="entry name" value="NUDIX_hydrolase-like_dom_sf"/>
</dbReference>
<dbReference type="AlphaFoldDB" id="A0A5E6MEM9"/>
<evidence type="ECO:0000259" key="3">
    <source>
        <dbReference type="PROSITE" id="PS51462"/>
    </source>
</evidence>
<dbReference type="PANTHER" id="PTHR21340:SF0">
    <property type="entry name" value="BIS(5'-NUCLEOSYL)-TETRAPHOSPHATASE [ASYMMETRICAL]"/>
    <property type="match status" value="1"/>
</dbReference>
<dbReference type="GO" id="GO:0006167">
    <property type="term" value="P:AMP biosynthetic process"/>
    <property type="evidence" value="ECO:0007669"/>
    <property type="project" value="TreeGrafter"/>
</dbReference>
<comment type="similarity">
    <text evidence="2">Belongs to the Nudix hydrolase family.</text>
</comment>
<dbReference type="SUPFAM" id="SSF55811">
    <property type="entry name" value="Nudix"/>
    <property type="match status" value="1"/>
</dbReference>
<dbReference type="Pfam" id="PF00293">
    <property type="entry name" value="NUDIX"/>
    <property type="match status" value="1"/>
</dbReference>
<keyword evidence="1 2" id="KW-0378">Hydrolase</keyword>
<name>A0A5E6MEM9_9BACT</name>
<organism evidence="4 5">
    <name type="scientific">Methylacidimicrobium cyclopophantes</name>
    <dbReference type="NCBI Taxonomy" id="1041766"/>
    <lineage>
        <taxon>Bacteria</taxon>
        <taxon>Pseudomonadati</taxon>
        <taxon>Verrucomicrobiota</taxon>
        <taxon>Methylacidimicrobium</taxon>
    </lineage>
</organism>
<comment type="caution">
    <text evidence="4">The sequence shown here is derived from an EMBL/GenBank/DDBJ whole genome shotgun (WGS) entry which is preliminary data.</text>
</comment>
<protein>
    <submittedName>
        <fullName evidence="4">Bis(5'-nucleosidyl)-tetraphosphatase</fullName>
        <ecNumber evidence="4">3.6.1.17</ecNumber>
    </submittedName>
</protein>
<evidence type="ECO:0000256" key="1">
    <source>
        <dbReference type="ARBA" id="ARBA00022801"/>
    </source>
</evidence>
<dbReference type="EC" id="3.6.1.17" evidence="4"/>
<evidence type="ECO:0000256" key="2">
    <source>
        <dbReference type="RuleBase" id="RU003476"/>
    </source>
</evidence>
<dbReference type="GO" id="GO:0006754">
    <property type="term" value="P:ATP biosynthetic process"/>
    <property type="evidence" value="ECO:0007669"/>
    <property type="project" value="TreeGrafter"/>
</dbReference>
<dbReference type="InterPro" id="IPR020084">
    <property type="entry name" value="NUDIX_hydrolase_CS"/>
</dbReference>
<keyword evidence="5" id="KW-1185">Reference proteome</keyword>
<reference evidence="4" key="1">
    <citation type="submission" date="2019-09" db="EMBL/GenBank/DDBJ databases">
        <authorList>
            <person name="Cremers G."/>
        </authorList>
    </citation>
    <scope>NUCLEOTIDE SEQUENCE [LARGE SCALE GENOMIC DNA]</scope>
    <source>
        <strain evidence="4">3B</strain>
    </source>
</reference>
<sequence length="150" mass="17571">MRSAPKPRLSAGAILFRRDRGEVRYLLLRAFRNWDFPKGLVEQGEDPFAAARREIYEETGIRTLRFPWGEEFRETQLYGANKIARYYLAESRRKKVVFGINPALGKPEHEEFRWVDAEEARRLLPRRLLPIFEWAHRRVAGEAGDPAKSS</sequence>
<dbReference type="Gene3D" id="3.90.79.10">
    <property type="entry name" value="Nucleoside Triphosphate Pyrophosphohydrolase"/>
    <property type="match status" value="1"/>
</dbReference>
<dbReference type="InterPro" id="IPR051325">
    <property type="entry name" value="Nudix_hydrolase_domain"/>
</dbReference>
<dbReference type="PANTHER" id="PTHR21340">
    <property type="entry name" value="DIADENOSINE 5,5-P1,P4-TETRAPHOSPHATE PYROPHOSPHOHYDROLASE MUTT"/>
    <property type="match status" value="1"/>
</dbReference>
<accession>A0A5E6MEM9</accession>
<dbReference type="InterPro" id="IPR020476">
    <property type="entry name" value="Nudix_hydrolase"/>
</dbReference>
<feature type="domain" description="Nudix hydrolase" evidence="3">
    <location>
        <begin position="6"/>
        <end position="137"/>
    </location>
</feature>
<evidence type="ECO:0000313" key="4">
    <source>
        <dbReference type="EMBL" id="VVM04526.1"/>
    </source>
</evidence>
<dbReference type="GO" id="GO:0004081">
    <property type="term" value="F:bis(5'-nucleosyl)-tetraphosphatase (asymmetrical) activity"/>
    <property type="evidence" value="ECO:0007669"/>
    <property type="project" value="UniProtKB-EC"/>
</dbReference>
<dbReference type="EMBL" id="CABFUZ020000013">
    <property type="protein sequence ID" value="VVM04526.1"/>
    <property type="molecule type" value="Genomic_DNA"/>
</dbReference>
<dbReference type="PRINTS" id="PR00502">
    <property type="entry name" value="NUDIXFAMILY"/>
</dbReference>
<dbReference type="OrthoDB" id="9816289at2"/>
<gene>
    <name evidence="4" type="primary">NUDT2</name>
    <name evidence="4" type="ORF">MAMC_00088</name>
</gene>
<evidence type="ECO:0000313" key="5">
    <source>
        <dbReference type="Proteomes" id="UP000381693"/>
    </source>
</evidence>
<dbReference type="PROSITE" id="PS00893">
    <property type="entry name" value="NUDIX_BOX"/>
    <property type="match status" value="1"/>
</dbReference>
<dbReference type="PROSITE" id="PS51462">
    <property type="entry name" value="NUDIX"/>
    <property type="match status" value="1"/>
</dbReference>
<dbReference type="Proteomes" id="UP000381693">
    <property type="component" value="Unassembled WGS sequence"/>
</dbReference>
<dbReference type="InterPro" id="IPR000086">
    <property type="entry name" value="NUDIX_hydrolase_dom"/>
</dbReference>